<evidence type="ECO:0000313" key="2">
    <source>
        <dbReference type="EMBL" id="CCD26922.1"/>
    </source>
</evidence>
<dbReference type="OrthoDB" id="4053251at2759"/>
<dbReference type="HOGENOM" id="CLU_855527_0_0_1"/>
<keyword evidence="3" id="KW-1185">Reference proteome</keyword>
<accession>G0WGJ4</accession>
<feature type="compositionally biased region" description="Polar residues" evidence="1">
    <location>
        <begin position="167"/>
        <end position="178"/>
    </location>
</feature>
<feature type="compositionally biased region" description="Low complexity" evidence="1">
    <location>
        <begin position="184"/>
        <end position="201"/>
    </location>
</feature>
<dbReference type="OMA" id="KPMTIAT"/>
<evidence type="ECO:0000313" key="3">
    <source>
        <dbReference type="Proteomes" id="UP000000689"/>
    </source>
</evidence>
<feature type="region of interest" description="Disordered" evidence="1">
    <location>
        <begin position="274"/>
        <end position="325"/>
    </location>
</feature>
<feature type="region of interest" description="Disordered" evidence="1">
    <location>
        <begin position="34"/>
        <end position="64"/>
    </location>
</feature>
<proteinExistence type="predicted"/>
<dbReference type="AlphaFoldDB" id="G0WGJ4"/>
<dbReference type="EMBL" id="HE580276">
    <property type="protein sequence ID" value="CCD26922.1"/>
    <property type="molecule type" value="Genomic_DNA"/>
</dbReference>
<dbReference type="KEGG" id="ndi:NDAI_0J00300"/>
<dbReference type="Pfam" id="PF08537">
    <property type="entry name" value="NBP1"/>
    <property type="match status" value="1"/>
</dbReference>
<dbReference type="InterPro" id="IPR013743">
    <property type="entry name" value="NBP1/CSA1"/>
</dbReference>
<protein>
    <submittedName>
        <fullName evidence="2">Uncharacterized protein</fullName>
    </submittedName>
</protein>
<dbReference type="RefSeq" id="XP_003672165.1">
    <property type="nucleotide sequence ID" value="XM_003672117.1"/>
</dbReference>
<feature type="region of interest" description="Disordered" evidence="1">
    <location>
        <begin position="84"/>
        <end position="111"/>
    </location>
</feature>
<feature type="compositionally biased region" description="Basic residues" evidence="1">
    <location>
        <begin position="45"/>
        <end position="56"/>
    </location>
</feature>
<feature type="compositionally biased region" description="Basic residues" evidence="1">
    <location>
        <begin position="102"/>
        <end position="111"/>
    </location>
</feature>
<name>G0WGJ4_NAUDC</name>
<organism evidence="2 3">
    <name type="scientific">Naumovozyma dairenensis (strain ATCC 10597 / BCRC 20456 / CBS 421 / NBRC 0211 / NRRL Y-12639)</name>
    <name type="common">Saccharomyces dairenensis</name>
    <dbReference type="NCBI Taxonomy" id="1071378"/>
    <lineage>
        <taxon>Eukaryota</taxon>
        <taxon>Fungi</taxon>
        <taxon>Dikarya</taxon>
        <taxon>Ascomycota</taxon>
        <taxon>Saccharomycotina</taxon>
        <taxon>Saccharomycetes</taxon>
        <taxon>Saccharomycetales</taxon>
        <taxon>Saccharomycetaceae</taxon>
        <taxon>Naumovozyma</taxon>
    </lineage>
</organism>
<dbReference type="GeneID" id="11494023"/>
<evidence type="ECO:0000256" key="1">
    <source>
        <dbReference type="SAM" id="MobiDB-lite"/>
    </source>
</evidence>
<feature type="compositionally biased region" description="Basic and acidic residues" evidence="1">
    <location>
        <begin position="84"/>
        <end position="96"/>
    </location>
</feature>
<sequence length="325" mass="37804">MVFNSIKQYLGFDIRSGKGSQDLQAENAVTTLRRKKTRTRDGKRQKGYRGNHKRHTRGTDNHHHGTVFDYMKSFFVNDVKTRTDTHTQRPFTRRDLLNSAKRERKREKLKRKRQLLKERVLREEALKRERLHHQEEVKVSPTDEGDKANEDDEVEVGDITMERIEIDQNTNHIDNNSNGDDDSMSSAAAASRAMSKRYSSSPINRRNIDDKDEQLRRLERQVEKMGSRINGLVRDLKFAQERNALYQTLLDESNIDGGYVKSRRDMKNIEKDNIKPQMQDQQLLLSPRRALNPLVTSSPLRQQPNCPPPPPKEIPSTETLPRPSL</sequence>
<dbReference type="eggNOG" id="ENOG502RYR8">
    <property type="taxonomic scope" value="Eukaryota"/>
</dbReference>
<feature type="region of interest" description="Disordered" evidence="1">
    <location>
        <begin position="132"/>
        <end position="211"/>
    </location>
</feature>
<gene>
    <name evidence="2" type="primary">NDAI0J00300</name>
    <name evidence="2" type="ordered locus">NDAI_0J00300</name>
</gene>
<reference evidence="2 3" key="1">
    <citation type="journal article" date="2011" name="Proc. Natl. Acad. Sci. U.S.A.">
        <title>Evolutionary erosion of yeast sex chromosomes by mating-type switching accidents.</title>
        <authorList>
            <person name="Gordon J.L."/>
            <person name="Armisen D."/>
            <person name="Proux-Wera E."/>
            <person name="Oheigeartaigh S.S."/>
            <person name="Byrne K.P."/>
            <person name="Wolfe K.H."/>
        </authorList>
    </citation>
    <scope>NUCLEOTIDE SEQUENCE [LARGE SCALE GENOMIC DNA]</scope>
    <source>
        <strain evidence="3">ATCC 10597 / BCRC 20456 / CBS 421 / NBRC 0211 / NRRL Y-12639</strain>
    </source>
</reference>
<dbReference type="Proteomes" id="UP000000689">
    <property type="component" value="Chromosome 10"/>
</dbReference>